<dbReference type="EMBL" id="QZWG01000005">
    <property type="protein sequence ID" value="RZC11609.1"/>
    <property type="molecule type" value="Genomic_DNA"/>
</dbReference>
<reference evidence="1 2" key="1">
    <citation type="submission" date="2018-09" db="EMBL/GenBank/DDBJ databases">
        <title>A high-quality reference genome of wild soybean provides a powerful tool to mine soybean genomes.</title>
        <authorList>
            <person name="Xie M."/>
            <person name="Chung C.Y.L."/>
            <person name="Li M.-W."/>
            <person name="Wong F.-L."/>
            <person name="Chan T.-F."/>
            <person name="Lam H.-M."/>
        </authorList>
    </citation>
    <scope>NUCLEOTIDE SEQUENCE [LARGE SCALE GENOMIC DNA]</scope>
    <source>
        <strain evidence="2">cv. W05</strain>
        <tissue evidence="1">Hypocotyl of etiolated seedlings</tissue>
    </source>
</reference>
<keyword evidence="2" id="KW-1185">Reference proteome</keyword>
<evidence type="ECO:0000313" key="1">
    <source>
        <dbReference type="EMBL" id="RZC11609.1"/>
    </source>
</evidence>
<dbReference type="Proteomes" id="UP000289340">
    <property type="component" value="Chromosome 5"/>
</dbReference>
<name>A0A445KL64_GLYSO</name>
<accession>A0A445KL64</accession>
<evidence type="ECO:0000313" key="2">
    <source>
        <dbReference type="Proteomes" id="UP000289340"/>
    </source>
</evidence>
<sequence>MSDYKTWVTSKCCERGWSGGSLSLKVIGRLGSTSDHNCFTYRVWQSRLTCLILSKEGQDELAHHEKWVAKYNSPCLDDEKIETINVMDKLDSMNLSNF</sequence>
<organism evidence="1 2">
    <name type="scientific">Glycine soja</name>
    <name type="common">Wild soybean</name>
    <dbReference type="NCBI Taxonomy" id="3848"/>
    <lineage>
        <taxon>Eukaryota</taxon>
        <taxon>Viridiplantae</taxon>
        <taxon>Streptophyta</taxon>
        <taxon>Embryophyta</taxon>
        <taxon>Tracheophyta</taxon>
        <taxon>Spermatophyta</taxon>
        <taxon>Magnoliopsida</taxon>
        <taxon>eudicotyledons</taxon>
        <taxon>Gunneridae</taxon>
        <taxon>Pentapetalae</taxon>
        <taxon>rosids</taxon>
        <taxon>fabids</taxon>
        <taxon>Fabales</taxon>
        <taxon>Fabaceae</taxon>
        <taxon>Papilionoideae</taxon>
        <taxon>50 kb inversion clade</taxon>
        <taxon>NPAAA clade</taxon>
        <taxon>indigoferoid/millettioid clade</taxon>
        <taxon>Phaseoleae</taxon>
        <taxon>Glycine</taxon>
        <taxon>Glycine subgen. Soja</taxon>
    </lineage>
</organism>
<dbReference type="AlphaFoldDB" id="A0A445KL64"/>
<gene>
    <name evidence="1" type="ORF">D0Y65_011699</name>
</gene>
<proteinExistence type="predicted"/>
<comment type="caution">
    <text evidence="1">The sequence shown here is derived from an EMBL/GenBank/DDBJ whole genome shotgun (WGS) entry which is preliminary data.</text>
</comment>
<protein>
    <submittedName>
        <fullName evidence="1">Uncharacterized protein</fullName>
    </submittedName>
</protein>